<dbReference type="OrthoDB" id="9121563at2"/>
<dbReference type="SMART" id="SM00862">
    <property type="entry name" value="Trans_reg_C"/>
    <property type="match status" value="1"/>
</dbReference>
<dbReference type="GO" id="GO:0003677">
    <property type="term" value="F:DNA binding"/>
    <property type="evidence" value="ECO:0007669"/>
    <property type="project" value="UniProtKB-UniRule"/>
</dbReference>
<dbReference type="PANTHER" id="PTHR36842">
    <property type="entry name" value="PROTEIN TOLB HOMOLOG"/>
    <property type="match status" value="1"/>
</dbReference>
<dbReference type="Pfam" id="PF00486">
    <property type="entry name" value="Trans_reg_C"/>
    <property type="match status" value="1"/>
</dbReference>
<dbReference type="PANTHER" id="PTHR36842:SF1">
    <property type="entry name" value="PROTEIN TOLB"/>
    <property type="match status" value="1"/>
</dbReference>
<feature type="DNA-binding region" description="OmpR/PhoB-type" evidence="3">
    <location>
        <begin position="1"/>
        <end position="100"/>
    </location>
</feature>
<dbReference type="AlphaFoldDB" id="A0A0S2K741"/>
<dbReference type="InterPro" id="IPR001867">
    <property type="entry name" value="OmpR/PhoB-type_DNA-bd"/>
</dbReference>
<evidence type="ECO:0000256" key="3">
    <source>
        <dbReference type="PROSITE-ProRule" id="PRU01091"/>
    </source>
</evidence>
<dbReference type="InterPro" id="IPR016032">
    <property type="entry name" value="Sig_transdc_resp-reg_C-effctor"/>
</dbReference>
<dbReference type="EMBL" id="CP013187">
    <property type="protein sequence ID" value="ALO43807.1"/>
    <property type="molecule type" value="Genomic_DNA"/>
</dbReference>
<dbReference type="PATRIC" id="fig|161398.10.peg.3396"/>
<dbReference type="CDD" id="cd00383">
    <property type="entry name" value="trans_reg_C"/>
    <property type="match status" value="1"/>
</dbReference>
<dbReference type="GO" id="GO:0006355">
    <property type="term" value="P:regulation of DNA-templated transcription"/>
    <property type="evidence" value="ECO:0007669"/>
    <property type="project" value="InterPro"/>
</dbReference>
<dbReference type="GO" id="GO:0000160">
    <property type="term" value="P:phosphorelay signal transduction system"/>
    <property type="evidence" value="ECO:0007669"/>
    <property type="project" value="InterPro"/>
</dbReference>
<evidence type="ECO:0000259" key="4">
    <source>
        <dbReference type="PROSITE" id="PS51755"/>
    </source>
</evidence>
<gene>
    <name evidence="5" type="ORF">PP2015_3332</name>
</gene>
<dbReference type="SUPFAM" id="SSF82171">
    <property type="entry name" value="DPP6 N-terminal domain-like"/>
    <property type="match status" value="1"/>
</dbReference>
<dbReference type="STRING" id="161398.PP2015_3332"/>
<accession>A0A0S2K741</accession>
<evidence type="ECO:0000313" key="6">
    <source>
        <dbReference type="Proteomes" id="UP000061457"/>
    </source>
</evidence>
<dbReference type="KEGG" id="pphe:PP2015_3332"/>
<dbReference type="InterPro" id="IPR011659">
    <property type="entry name" value="WD40"/>
</dbReference>
<dbReference type="PROSITE" id="PS51755">
    <property type="entry name" value="OMPR_PHOB"/>
    <property type="match status" value="1"/>
</dbReference>
<dbReference type="InterPro" id="IPR011042">
    <property type="entry name" value="6-blade_b-propeller_TolB-like"/>
</dbReference>
<reference evidence="5 6" key="1">
    <citation type="submission" date="2015-11" db="EMBL/GenBank/DDBJ databases">
        <authorList>
            <person name="Zhang Y."/>
            <person name="Guo Z."/>
        </authorList>
    </citation>
    <scope>NUCLEOTIDE SEQUENCE [LARGE SCALE GENOMIC DNA]</scope>
    <source>
        <strain evidence="5 6">KCTC 12086</strain>
    </source>
</reference>
<dbReference type="Pfam" id="PF07676">
    <property type="entry name" value="PD40"/>
    <property type="match status" value="1"/>
</dbReference>
<organism evidence="5 6">
    <name type="scientific">Pseudoalteromonas phenolica</name>
    <dbReference type="NCBI Taxonomy" id="161398"/>
    <lineage>
        <taxon>Bacteria</taxon>
        <taxon>Pseudomonadati</taxon>
        <taxon>Pseudomonadota</taxon>
        <taxon>Gammaproteobacteria</taxon>
        <taxon>Alteromonadales</taxon>
        <taxon>Pseudoalteromonadaceae</taxon>
        <taxon>Pseudoalteromonas</taxon>
    </lineage>
</organism>
<protein>
    <recommendedName>
        <fullName evidence="4">OmpR/PhoB-type domain-containing protein</fullName>
    </recommendedName>
</protein>
<dbReference type="Gene3D" id="1.10.10.10">
    <property type="entry name" value="Winged helix-like DNA-binding domain superfamily/Winged helix DNA-binding domain"/>
    <property type="match status" value="1"/>
</dbReference>
<keyword evidence="2 3" id="KW-0238">DNA-binding</keyword>
<keyword evidence="6" id="KW-1185">Reference proteome</keyword>
<comment type="similarity">
    <text evidence="1">Belongs to the TolB family.</text>
</comment>
<dbReference type="RefSeq" id="WP_058031445.1">
    <property type="nucleotide sequence ID" value="NZ_CP013187.1"/>
</dbReference>
<evidence type="ECO:0000256" key="1">
    <source>
        <dbReference type="ARBA" id="ARBA00009820"/>
    </source>
</evidence>
<dbReference type="Gene3D" id="2.120.10.30">
    <property type="entry name" value="TolB, C-terminal domain"/>
    <property type="match status" value="2"/>
</dbReference>
<proteinExistence type="inferred from homology"/>
<sequence>MQTYKTPHWTFYSANNELIYSDGKSIQLAARHNACLLALLEAKGEAVDYDTMLLKVWGTQFRDTNTIASVISELRKQINCGDPSLKYIVTIPKKGYRFNNFEEVETLQESISHPKKIQTENNLDFQIKASTTPKLKKPLNTIFSLKNTTLPILGSLLISAFFITDVYSFLSSKKLSLSALSYEKGIEYDFEVSRDKQTLIYTNEQKENSYLISKNITTGEKQVIKLEPGLVISSFALSMDGNQLAFIEQKDDSSCLYIARVSDSKIQLQDKKLITTCDKNSFLFSLEFSHSADAIFYAKGKNISDPYTISKHDLTTGLERNLTSPPTTGRGDYAPTLSPDGRKVAFVRDIFWERSSIWTLDLVSGETLKLFEFPNVIDKISWHNDEMIIFTHSNKLLSYSTVDDEIENIYEAESPLYMPNSVDGTIYLSAGSLFSSYLSKIKLDTLDVVKKEQSDYLEHTPTRILDDQSYYFLSNRSHKMGIWKSQGSSSQLIIDSDDLKDVTTLRDAGDMLLTTTPSKLIQIDKTTGSISVLKSDIPNIENYSYSEQSGKILYSKEVGESWYLESYNLKTQNKELLGVSGYTGHFFDDMIYLTEFREPGLWQYNPNTREKQLLIADFNSFFTDKWAVTQEYIFLLDKESLKVWNRQEDYKLVKNIQLTDAPKRISCGDNECIFDQYALGSTGIVSLVESD</sequence>
<dbReference type="Proteomes" id="UP000061457">
    <property type="component" value="Chromosome I"/>
</dbReference>
<evidence type="ECO:0000256" key="2">
    <source>
        <dbReference type="ARBA" id="ARBA00023125"/>
    </source>
</evidence>
<name>A0A0S2K741_9GAMM</name>
<evidence type="ECO:0000313" key="5">
    <source>
        <dbReference type="EMBL" id="ALO43807.1"/>
    </source>
</evidence>
<dbReference type="SUPFAM" id="SSF46894">
    <property type="entry name" value="C-terminal effector domain of the bipartite response regulators"/>
    <property type="match status" value="1"/>
</dbReference>
<dbReference type="InterPro" id="IPR036388">
    <property type="entry name" value="WH-like_DNA-bd_sf"/>
</dbReference>
<feature type="domain" description="OmpR/PhoB-type" evidence="4">
    <location>
        <begin position="1"/>
        <end position="100"/>
    </location>
</feature>